<dbReference type="Pfam" id="PF12850">
    <property type="entry name" value="Metallophos_2"/>
    <property type="match status" value="1"/>
</dbReference>
<sequence length="428" mass="46415">MSSLEVLCVADIHIGRRPSRLPDRFDPADFSPRTIWADIAESAVTRGVDAVVVAGDLVDQENRYAEAFGAVESVATRLAEASIPLVAVAGNHDADVLPDLADAIDNLQLLGRGGSWERTAFTDADGEPCLHIDGWSFPGRYHHESPLATYDLVDEGVPRLGVVHGDVSGEDRYAPVAVDDLATSGHAAWVLGHLHVPGTRHENPPILYPGSLQPLDPSETGGHGAWLVSVESDGTVETEPLRSATLQYEDVVVETEPDHGFHDVVDATHKQLRETATKCGPRTDLLAVTVTISGRTDAHTDLRGRRGELDQVELTDGGTAVRVIDVTVDTKPSIDLADRAGDDDPIGYLAGLLRALDDDEPLDPYRDVIEAAHTSVRETHDSNAYRELKSHDETYTRPTEAETKEVLRRQARQLVDAFVEQQGVPADE</sequence>
<dbReference type="InterPro" id="IPR050535">
    <property type="entry name" value="DNA_Repair-Maintenance_Comp"/>
</dbReference>
<dbReference type="GO" id="GO:0004527">
    <property type="term" value="F:exonuclease activity"/>
    <property type="evidence" value="ECO:0007669"/>
    <property type="project" value="UniProtKB-KW"/>
</dbReference>
<evidence type="ECO:0000313" key="4">
    <source>
        <dbReference type="Proteomes" id="UP000619835"/>
    </source>
</evidence>
<dbReference type="InterPro" id="IPR024654">
    <property type="entry name" value="Calcineurin-like_PHP_lpxH"/>
</dbReference>
<dbReference type="RefSeq" id="WP_170076583.1">
    <property type="nucleotide sequence ID" value="NZ_WOWC01000001.1"/>
</dbReference>
<dbReference type="Gene3D" id="3.60.21.10">
    <property type="match status" value="1"/>
</dbReference>
<evidence type="ECO:0000256" key="1">
    <source>
        <dbReference type="ARBA" id="ARBA00022801"/>
    </source>
</evidence>
<keyword evidence="1" id="KW-0378">Hydrolase</keyword>
<feature type="domain" description="Calcineurin-like phosphoesterase" evidence="2">
    <location>
        <begin position="5"/>
        <end position="220"/>
    </location>
</feature>
<accession>A0A847TWI0</accession>
<keyword evidence="3" id="KW-0540">Nuclease</keyword>
<dbReference type="SUPFAM" id="SSF56300">
    <property type="entry name" value="Metallo-dependent phosphatases"/>
    <property type="match status" value="1"/>
</dbReference>
<evidence type="ECO:0000313" key="3">
    <source>
        <dbReference type="EMBL" id="NLV02991.1"/>
    </source>
</evidence>
<dbReference type="PANTHER" id="PTHR30337">
    <property type="entry name" value="COMPONENT OF ATP-DEPENDENT DSDNA EXONUCLEASE"/>
    <property type="match status" value="1"/>
</dbReference>
<dbReference type="EMBL" id="WOWC01000001">
    <property type="protein sequence ID" value="NLV02991.1"/>
    <property type="molecule type" value="Genomic_DNA"/>
</dbReference>
<comment type="caution">
    <text evidence="3">The sequence shown here is derived from an EMBL/GenBank/DDBJ whole genome shotgun (WGS) entry which is preliminary data.</text>
</comment>
<dbReference type="PANTHER" id="PTHR30337:SF7">
    <property type="entry name" value="PHOSPHOESTERASE"/>
    <property type="match status" value="1"/>
</dbReference>
<dbReference type="InterPro" id="IPR029052">
    <property type="entry name" value="Metallo-depent_PP-like"/>
</dbReference>
<name>A0A847TWI0_HALVO</name>
<gene>
    <name evidence="3" type="ORF">GOC85_10405</name>
</gene>
<dbReference type="InterPro" id="IPR041796">
    <property type="entry name" value="Mre11_N"/>
</dbReference>
<organism evidence="3 4">
    <name type="scientific">Haloferax volcanii</name>
    <name type="common">Halobacterium volcanii</name>
    <dbReference type="NCBI Taxonomy" id="2246"/>
    <lineage>
        <taxon>Archaea</taxon>
        <taxon>Methanobacteriati</taxon>
        <taxon>Methanobacteriota</taxon>
        <taxon>Stenosarchaea group</taxon>
        <taxon>Halobacteria</taxon>
        <taxon>Halobacteriales</taxon>
        <taxon>Haloferacaceae</taxon>
        <taxon>Haloferax</taxon>
    </lineage>
</organism>
<proteinExistence type="predicted"/>
<dbReference type="AlphaFoldDB" id="A0A847TWI0"/>
<keyword evidence="3" id="KW-0269">Exonuclease</keyword>
<dbReference type="Proteomes" id="UP000619835">
    <property type="component" value="Unassembled WGS sequence"/>
</dbReference>
<protein>
    <submittedName>
        <fullName evidence="3">DNA repair exonuclease</fullName>
    </submittedName>
</protein>
<evidence type="ECO:0000259" key="2">
    <source>
        <dbReference type="Pfam" id="PF12850"/>
    </source>
</evidence>
<dbReference type="CDD" id="cd00840">
    <property type="entry name" value="MPP_Mre11_N"/>
    <property type="match status" value="1"/>
</dbReference>
<reference evidence="3" key="1">
    <citation type="submission" date="2019-12" db="EMBL/GenBank/DDBJ databases">
        <title>Haloferax alexandrinus strain pws11.</title>
        <authorList>
            <person name="Verma D.K."/>
            <person name="Gopal K."/>
            <person name="Prasad E.S."/>
        </authorList>
    </citation>
    <scope>NUCLEOTIDE SEQUENCE</scope>
    <source>
        <strain evidence="3">Pws11</strain>
    </source>
</reference>